<evidence type="ECO:0000256" key="1">
    <source>
        <dbReference type="SAM" id="Coils"/>
    </source>
</evidence>
<feature type="coiled-coil region" evidence="1">
    <location>
        <begin position="18"/>
        <end position="62"/>
    </location>
</feature>
<dbReference type="AlphaFoldDB" id="A0A5A7TMG8"/>
<accession>A0A5A7TMG8</accession>
<evidence type="ECO:0000313" key="2">
    <source>
        <dbReference type="EMBL" id="KAA0042987.1"/>
    </source>
</evidence>
<dbReference type="EMBL" id="SSTE01015881">
    <property type="protein sequence ID" value="KAA0042987.1"/>
    <property type="molecule type" value="Genomic_DNA"/>
</dbReference>
<comment type="caution">
    <text evidence="2">The sequence shown here is derived from an EMBL/GenBank/DDBJ whole genome shotgun (WGS) entry which is preliminary data.</text>
</comment>
<proteinExistence type="predicted"/>
<dbReference type="Proteomes" id="UP000321393">
    <property type="component" value="Unassembled WGS sequence"/>
</dbReference>
<keyword evidence="1" id="KW-0175">Coiled coil</keyword>
<gene>
    <name evidence="2" type="ORF">E6C27_scaffold75G00610</name>
</gene>
<name>A0A5A7TMG8_CUCMM</name>
<evidence type="ECO:0000313" key="3">
    <source>
        <dbReference type="Proteomes" id="UP000321393"/>
    </source>
</evidence>
<reference evidence="2 3" key="1">
    <citation type="submission" date="2019-08" db="EMBL/GenBank/DDBJ databases">
        <title>Draft genome sequences of two oriental melons (Cucumis melo L. var makuwa).</title>
        <authorList>
            <person name="Kwon S.-Y."/>
        </authorList>
    </citation>
    <scope>NUCLEOTIDE SEQUENCE [LARGE SCALE GENOMIC DNA]</scope>
    <source>
        <strain evidence="3">cv. SW 3</strain>
        <tissue evidence="2">Leaf</tissue>
    </source>
</reference>
<organism evidence="2 3">
    <name type="scientific">Cucumis melo var. makuwa</name>
    <name type="common">Oriental melon</name>
    <dbReference type="NCBI Taxonomy" id="1194695"/>
    <lineage>
        <taxon>Eukaryota</taxon>
        <taxon>Viridiplantae</taxon>
        <taxon>Streptophyta</taxon>
        <taxon>Embryophyta</taxon>
        <taxon>Tracheophyta</taxon>
        <taxon>Spermatophyta</taxon>
        <taxon>Magnoliopsida</taxon>
        <taxon>eudicotyledons</taxon>
        <taxon>Gunneridae</taxon>
        <taxon>Pentapetalae</taxon>
        <taxon>rosids</taxon>
        <taxon>fabids</taxon>
        <taxon>Cucurbitales</taxon>
        <taxon>Cucurbitaceae</taxon>
        <taxon>Benincaseae</taxon>
        <taxon>Cucumis</taxon>
    </lineage>
</organism>
<sequence length="67" mass="7555">MIDDATLLRHPAVSWEAIDQQKLEVVKLQDEVSTLESTSAIIEEAIEALATVRKSMDVAREELKNFK</sequence>
<protein>
    <submittedName>
        <fullName evidence="2">Uncharacterized protein</fullName>
    </submittedName>
</protein>